<dbReference type="InterPro" id="IPR003245">
    <property type="entry name" value="Phytocyanin_dom"/>
</dbReference>
<evidence type="ECO:0000256" key="5">
    <source>
        <dbReference type="ARBA" id="ARBA00023180"/>
    </source>
</evidence>
<evidence type="ECO:0000259" key="7">
    <source>
        <dbReference type="PROSITE" id="PS51485"/>
    </source>
</evidence>
<dbReference type="Pfam" id="PF02298">
    <property type="entry name" value="Cu_bind_like"/>
    <property type="match status" value="1"/>
</dbReference>
<dbReference type="EMBL" id="KK914813">
    <property type="protein sequence ID" value="KDP27597.1"/>
    <property type="molecule type" value="Genomic_DNA"/>
</dbReference>
<protein>
    <recommendedName>
        <fullName evidence="7">Phytocyanin domain-containing protein</fullName>
    </recommendedName>
</protein>
<feature type="signal peptide" evidence="6">
    <location>
        <begin position="1"/>
        <end position="24"/>
    </location>
</feature>
<dbReference type="InterPro" id="IPR039391">
    <property type="entry name" value="Phytocyanin-like"/>
</dbReference>
<feature type="domain" description="Phytocyanin" evidence="7">
    <location>
        <begin position="26"/>
        <end position="125"/>
    </location>
</feature>
<dbReference type="Proteomes" id="UP000027138">
    <property type="component" value="Unassembled WGS sequence"/>
</dbReference>
<dbReference type="STRING" id="180498.A0A067JUL9"/>
<dbReference type="Gene3D" id="2.60.40.420">
    <property type="entry name" value="Cupredoxins - blue copper proteins"/>
    <property type="match status" value="1"/>
</dbReference>
<accession>A0A067JUL9</accession>
<evidence type="ECO:0000256" key="3">
    <source>
        <dbReference type="ARBA" id="ARBA00022982"/>
    </source>
</evidence>
<dbReference type="PROSITE" id="PS51485">
    <property type="entry name" value="PHYTOCYANIN"/>
    <property type="match status" value="1"/>
</dbReference>
<dbReference type="FunFam" id="2.60.40.420:FF:000003">
    <property type="entry name" value="Blue copper"/>
    <property type="match status" value="1"/>
</dbReference>
<keyword evidence="3" id="KW-0249">Electron transport</keyword>
<organism evidence="8 9">
    <name type="scientific">Jatropha curcas</name>
    <name type="common">Barbados nut</name>
    <dbReference type="NCBI Taxonomy" id="180498"/>
    <lineage>
        <taxon>Eukaryota</taxon>
        <taxon>Viridiplantae</taxon>
        <taxon>Streptophyta</taxon>
        <taxon>Embryophyta</taxon>
        <taxon>Tracheophyta</taxon>
        <taxon>Spermatophyta</taxon>
        <taxon>Magnoliopsida</taxon>
        <taxon>eudicotyledons</taxon>
        <taxon>Gunneridae</taxon>
        <taxon>Pentapetalae</taxon>
        <taxon>rosids</taxon>
        <taxon>fabids</taxon>
        <taxon>Malpighiales</taxon>
        <taxon>Euphorbiaceae</taxon>
        <taxon>Crotonoideae</taxon>
        <taxon>Jatropheae</taxon>
        <taxon>Jatropha</taxon>
    </lineage>
</organism>
<dbReference type="GO" id="GO:0046872">
    <property type="term" value="F:metal ion binding"/>
    <property type="evidence" value="ECO:0007669"/>
    <property type="project" value="UniProtKB-KW"/>
</dbReference>
<name>A0A067JUL9_JATCU</name>
<evidence type="ECO:0000256" key="1">
    <source>
        <dbReference type="ARBA" id="ARBA00022448"/>
    </source>
</evidence>
<gene>
    <name evidence="8" type="ORF">JCGZ_19602</name>
</gene>
<dbReference type="AlphaFoldDB" id="A0A067JUL9"/>
<dbReference type="GO" id="GO:0005886">
    <property type="term" value="C:plasma membrane"/>
    <property type="evidence" value="ECO:0007669"/>
    <property type="project" value="TreeGrafter"/>
</dbReference>
<evidence type="ECO:0000256" key="6">
    <source>
        <dbReference type="SAM" id="SignalP"/>
    </source>
</evidence>
<dbReference type="PANTHER" id="PTHR33021">
    <property type="entry name" value="BLUE COPPER PROTEIN"/>
    <property type="match status" value="1"/>
</dbReference>
<dbReference type="OrthoDB" id="1933492at2759"/>
<keyword evidence="1" id="KW-0813">Transport</keyword>
<dbReference type="PANTHER" id="PTHR33021:SF339">
    <property type="entry name" value="OS07G0570600 PROTEIN"/>
    <property type="match status" value="1"/>
</dbReference>
<keyword evidence="9" id="KW-1185">Reference proteome</keyword>
<reference evidence="8 9" key="1">
    <citation type="journal article" date="2014" name="PLoS ONE">
        <title>Global Analysis of Gene Expression Profiles in Physic Nut (Jatropha curcas L.) Seedlings Exposed to Salt Stress.</title>
        <authorList>
            <person name="Zhang L."/>
            <person name="Zhang C."/>
            <person name="Wu P."/>
            <person name="Chen Y."/>
            <person name="Li M."/>
            <person name="Jiang H."/>
            <person name="Wu G."/>
        </authorList>
    </citation>
    <scope>NUCLEOTIDE SEQUENCE [LARGE SCALE GENOMIC DNA]</scope>
    <source>
        <strain evidence="9">cv. GZQX0401</strain>
        <tissue evidence="8">Young leaves</tissue>
    </source>
</reference>
<evidence type="ECO:0000313" key="9">
    <source>
        <dbReference type="Proteomes" id="UP000027138"/>
    </source>
</evidence>
<keyword evidence="2" id="KW-0479">Metal-binding</keyword>
<dbReference type="GO" id="GO:0009055">
    <property type="term" value="F:electron transfer activity"/>
    <property type="evidence" value="ECO:0007669"/>
    <property type="project" value="InterPro"/>
</dbReference>
<keyword evidence="5" id="KW-0325">Glycoprotein</keyword>
<keyword evidence="6" id="KW-0732">Signal</keyword>
<keyword evidence="4" id="KW-0186">Copper</keyword>
<evidence type="ECO:0000313" key="8">
    <source>
        <dbReference type="EMBL" id="KDP27597.1"/>
    </source>
</evidence>
<feature type="chain" id="PRO_5001642241" description="Phytocyanin domain-containing protein" evidence="6">
    <location>
        <begin position="25"/>
        <end position="140"/>
    </location>
</feature>
<dbReference type="SUPFAM" id="SSF49503">
    <property type="entry name" value="Cupredoxins"/>
    <property type="match status" value="1"/>
</dbReference>
<evidence type="ECO:0000256" key="2">
    <source>
        <dbReference type="ARBA" id="ARBA00022723"/>
    </source>
</evidence>
<dbReference type="InterPro" id="IPR008972">
    <property type="entry name" value="Cupredoxin"/>
</dbReference>
<dbReference type="CDD" id="cd04216">
    <property type="entry name" value="Phytocyanin"/>
    <property type="match status" value="1"/>
</dbReference>
<sequence>MALQNTAALLIFTGITFCAASVSSKTVYTVGDSDGWHLNVDYDRWTADKHFFVGDILIFNYDQDYHNVLLVKNQNFLSCDGSSPNSSYASGHDSITLTSEGDFFFICGFPGHCEAGQKLFIQVEDAETVLPNSEPYPDEW</sequence>
<dbReference type="KEGG" id="jcu:105643792"/>
<proteinExistence type="predicted"/>
<evidence type="ECO:0000256" key="4">
    <source>
        <dbReference type="ARBA" id="ARBA00023008"/>
    </source>
</evidence>